<dbReference type="GO" id="GO:0030170">
    <property type="term" value="F:pyridoxal phosphate binding"/>
    <property type="evidence" value="ECO:0007669"/>
    <property type="project" value="InterPro"/>
</dbReference>
<keyword evidence="6 7" id="KW-0368">Histidine biosynthesis</keyword>
<dbReference type="PANTHER" id="PTHR42885:SF2">
    <property type="entry name" value="HISTIDINOL-PHOSPHATE AMINOTRANSFERASE"/>
    <property type="match status" value="1"/>
</dbReference>
<accession>A0A1D3L0F8</accession>
<dbReference type="InterPro" id="IPR015424">
    <property type="entry name" value="PyrdxlP-dep_Trfase"/>
</dbReference>
<feature type="domain" description="Aminotransferase class I/classII large" evidence="8">
    <location>
        <begin position="33"/>
        <end position="358"/>
    </location>
</feature>
<dbReference type="GO" id="GO:0004400">
    <property type="term" value="F:histidinol-phosphate transaminase activity"/>
    <property type="evidence" value="ECO:0007669"/>
    <property type="project" value="UniProtKB-UniRule"/>
</dbReference>
<dbReference type="STRING" id="118062.MCBB_0370"/>
<keyword evidence="2 7" id="KW-0032">Aminotransferase</keyword>
<evidence type="ECO:0000256" key="1">
    <source>
        <dbReference type="ARBA" id="ARBA00001933"/>
    </source>
</evidence>
<feature type="modified residue" description="N6-(pyridoxal phosphate)lysine" evidence="7">
    <location>
        <position position="222"/>
    </location>
</feature>
<gene>
    <name evidence="7 9" type="primary">hisC</name>
    <name evidence="9" type="ORF">MCBB_0370</name>
</gene>
<dbReference type="HAMAP" id="MF_01023">
    <property type="entry name" value="HisC_aminotrans_2"/>
    <property type="match status" value="1"/>
</dbReference>
<comment type="pathway">
    <text evidence="7">Amino-acid biosynthesis; L-histidine biosynthesis; L-histidine from 5-phospho-alpha-D-ribose 1-diphosphate: step 7/9.</text>
</comment>
<dbReference type="PATRIC" id="fig|129848.4.peg.373"/>
<dbReference type="InterPro" id="IPR004839">
    <property type="entry name" value="Aminotransferase_I/II_large"/>
</dbReference>
<dbReference type="Gene3D" id="3.40.640.10">
    <property type="entry name" value="Type I PLP-dependent aspartate aminotransferase-like (Major domain)"/>
    <property type="match status" value="1"/>
</dbReference>
<proteinExistence type="inferred from homology"/>
<protein>
    <recommendedName>
        <fullName evidence="7">Histidinol-phosphate aminotransferase</fullName>
        <ecNumber evidence="7">2.6.1.9</ecNumber>
    </recommendedName>
    <alternativeName>
        <fullName evidence="7">Imidazole acetol-phosphate transaminase</fullName>
    </alternativeName>
</protein>
<evidence type="ECO:0000256" key="5">
    <source>
        <dbReference type="ARBA" id="ARBA00022898"/>
    </source>
</evidence>
<keyword evidence="5 7" id="KW-0663">Pyridoxal phosphate</keyword>
<dbReference type="InterPro" id="IPR015421">
    <property type="entry name" value="PyrdxlP-dep_Trfase_major"/>
</dbReference>
<dbReference type="Gene3D" id="3.90.1150.10">
    <property type="entry name" value="Aspartate Aminotransferase, domain 1"/>
    <property type="match status" value="1"/>
</dbReference>
<dbReference type="PANTHER" id="PTHR42885">
    <property type="entry name" value="HISTIDINOL-PHOSPHATE AMINOTRANSFERASE-RELATED"/>
    <property type="match status" value="1"/>
</dbReference>
<reference evidence="9 10" key="1">
    <citation type="submission" date="2016-08" db="EMBL/GenBank/DDBJ databases">
        <authorList>
            <person name="Seilhamer J.J."/>
        </authorList>
    </citation>
    <scope>NUCLEOTIDE SEQUENCE [LARGE SCALE GENOMIC DNA]</scope>
    <source>
        <strain evidence="9">Buetzberg</strain>
    </source>
</reference>
<dbReference type="InterPro" id="IPR005861">
    <property type="entry name" value="HisP_aminotrans"/>
</dbReference>
<keyword evidence="10" id="KW-1185">Reference proteome</keyword>
<evidence type="ECO:0000259" key="8">
    <source>
        <dbReference type="Pfam" id="PF00155"/>
    </source>
</evidence>
<dbReference type="AlphaFoldDB" id="A0A1D3L0F8"/>
<dbReference type="Pfam" id="PF00155">
    <property type="entry name" value="Aminotran_1_2"/>
    <property type="match status" value="1"/>
</dbReference>
<evidence type="ECO:0000313" key="9">
    <source>
        <dbReference type="EMBL" id="SCG84950.1"/>
    </source>
</evidence>
<comment type="catalytic activity">
    <reaction evidence="7">
        <text>L-histidinol phosphate + 2-oxoglutarate = 3-(imidazol-4-yl)-2-oxopropyl phosphate + L-glutamate</text>
        <dbReference type="Rhea" id="RHEA:23744"/>
        <dbReference type="ChEBI" id="CHEBI:16810"/>
        <dbReference type="ChEBI" id="CHEBI:29985"/>
        <dbReference type="ChEBI" id="CHEBI:57766"/>
        <dbReference type="ChEBI" id="CHEBI:57980"/>
        <dbReference type="EC" id="2.6.1.9"/>
    </reaction>
</comment>
<evidence type="ECO:0000256" key="4">
    <source>
        <dbReference type="ARBA" id="ARBA00022679"/>
    </source>
</evidence>
<name>A0A1D3L0F8_9EURY</name>
<dbReference type="UniPathway" id="UPA00031">
    <property type="reaction ID" value="UER00012"/>
</dbReference>
<dbReference type="EMBL" id="LT607756">
    <property type="protein sequence ID" value="SCG84950.1"/>
    <property type="molecule type" value="Genomic_DNA"/>
</dbReference>
<keyword evidence="3 7" id="KW-0028">Amino-acid biosynthesis</keyword>
<dbReference type="NCBIfam" id="TIGR01141">
    <property type="entry name" value="hisC"/>
    <property type="match status" value="1"/>
</dbReference>
<dbReference type="SUPFAM" id="SSF53383">
    <property type="entry name" value="PLP-dependent transferases"/>
    <property type="match status" value="1"/>
</dbReference>
<dbReference type="GO" id="GO:0000105">
    <property type="term" value="P:L-histidine biosynthetic process"/>
    <property type="evidence" value="ECO:0007669"/>
    <property type="project" value="UniProtKB-UniRule"/>
</dbReference>
<dbReference type="InterPro" id="IPR015422">
    <property type="entry name" value="PyrdxlP-dep_Trfase_small"/>
</dbReference>
<comment type="cofactor">
    <cofactor evidence="1 7">
        <name>pyridoxal 5'-phosphate</name>
        <dbReference type="ChEBI" id="CHEBI:597326"/>
    </cofactor>
</comment>
<evidence type="ECO:0000256" key="2">
    <source>
        <dbReference type="ARBA" id="ARBA00022576"/>
    </source>
</evidence>
<comment type="similarity">
    <text evidence="7">Belongs to the class-II pyridoxal-phosphate-dependent aminotransferase family. Histidinol-phosphate aminotransferase subfamily.</text>
</comment>
<evidence type="ECO:0000256" key="3">
    <source>
        <dbReference type="ARBA" id="ARBA00022605"/>
    </source>
</evidence>
<evidence type="ECO:0000256" key="7">
    <source>
        <dbReference type="HAMAP-Rule" id="MF_01023"/>
    </source>
</evidence>
<dbReference type="KEGG" id="mcub:MCBB_0370"/>
<keyword evidence="4 7" id="KW-0808">Transferase</keyword>
<organism evidence="9 10">
    <name type="scientific">Methanobacterium congolense</name>
    <dbReference type="NCBI Taxonomy" id="118062"/>
    <lineage>
        <taxon>Archaea</taxon>
        <taxon>Methanobacteriati</taxon>
        <taxon>Methanobacteriota</taxon>
        <taxon>Methanomada group</taxon>
        <taxon>Methanobacteria</taxon>
        <taxon>Methanobacteriales</taxon>
        <taxon>Methanobacteriaceae</taxon>
        <taxon>Methanobacterium</taxon>
    </lineage>
</organism>
<dbReference type="EC" id="2.6.1.9" evidence="7"/>
<evidence type="ECO:0000256" key="6">
    <source>
        <dbReference type="ARBA" id="ARBA00023102"/>
    </source>
</evidence>
<dbReference type="CDD" id="cd00609">
    <property type="entry name" value="AAT_like"/>
    <property type="match status" value="1"/>
</dbReference>
<evidence type="ECO:0000313" key="10">
    <source>
        <dbReference type="Proteomes" id="UP000094707"/>
    </source>
</evidence>
<sequence>MIKPRKVVEELDPYVPGRSIDEIASEYGVELDKIIKLGSNENPMGPSPQAVKAIVENLNLINQYPESDLQGLVSEIAEYSGVSPENIIAGGDGADEILDVLGKTFMDEGDEFIVPLPSYMYYEFTLKIHGGVPVYARWDIEKNLLDVDSVLEAITPRTKFIFLCTPNNPTGGLIAKEDIERILEATEAIVVVDEAYFEFSEVNNVDLLKDHPNLFILRTFSKVMGLAGMRIGYGIASPDIIEYMYRVKPVFSITKLSQIAARATLNDEEYIRESTKLSIASREYLYQEISKFKTLRVFPSKSNYMLVDVHETGMKAKDLTTELMKRGVIVRDCTSFKGLDEYWIRVSVGTMEEDERFIGILKEVVE</sequence>
<dbReference type="Proteomes" id="UP000094707">
    <property type="component" value="Chromosome I"/>
</dbReference>